<evidence type="ECO:0000313" key="5">
    <source>
        <dbReference type="Proteomes" id="UP001524318"/>
    </source>
</evidence>
<gene>
    <name evidence="4" type="ORF">NFC73_11565</name>
</gene>
<keyword evidence="1" id="KW-0805">Transcription regulation</keyword>
<evidence type="ECO:0000313" key="4">
    <source>
        <dbReference type="EMBL" id="MCP9000360.1"/>
    </source>
</evidence>
<organism evidence="4 5">
    <name type="scientific">Pseudarthrobacter humi</name>
    <dbReference type="NCBI Taxonomy" id="2952523"/>
    <lineage>
        <taxon>Bacteria</taxon>
        <taxon>Bacillati</taxon>
        <taxon>Actinomycetota</taxon>
        <taxon>Actinomycetes</taxon>
        <taxon>Micrococcales</taxon>
        <taxon>Micrococcaceae</taxon>
        <taxon>Pseudarthrobacter</taxon>
    </lineage>
</organism>
<dbReference type="SUPFAM" id="SSF48008">
    <property type="entry name" value="GntR ligand-binding domain-like"/>
    <property type="match status" value="1"/>
</dbReference>
<evidence type="ECO:0000256" key="1">
    <source>
        <dbReference type="ARBA" id="ARBA00023015"/>
    </source>
</evidence>
<sequence>MAEATDCSVSHQAIERFYQLVGTASGMGTAVEVYHETLAELYDYFIPYFIEKLHKSNHDHIALVPALRAGNVYDDVEISRKHVDILNRTMFMESAQGRA</sequence>
<protein>
    <submittedName>
        <fullName evidence="4">Uncharacterized protein</fullName>
    </submittedName>
</protein>
<evidence type="ECO:0000256" key="2">
    <source>
        <dbReference type="ARBA" id="ARBA00023125"/>
    </source>
</evidence>
<keyword evidence="2" id="KW-0238">DNA-binding</keyword>
<evidence type="ECO:0000256" key="3">
    <source>
        <dbReference type="ARBA" id="ARBA00023163"/>
    </source>
</evidence>
<dbReference type="RefSeq" id="WP_254750326.1">
    <property type="nucleotide sequence ID" value="NZ_JANCLV010000007.1"/>
</dbReference>
<proteinExistence type="predicted"/>
<dbReference type="InterPro" id="IPR008920">
    <property type="entry name" value="TF_FadR/GntR_C"/>
</dbReference>
<name>A0ABT1LPJ6_9MICC</name>
<accession>A0ABT1LPJ6</accession>
<comment type="caution">
    <text evidence="4">The sequence shown here is derived from an EMBL/GenBank/DDBJ whole genome shotgun (WGS) entry which is preliminary data.</text>
</comment>
<reference evidence="4 5" key="1">
    <citation type="submission" date="2022-06" db="EMBL/GenBank/DDBJ databases">
        <title>Pseudarthrobacter sp. strain RMG13 Genome sequencing and assembly.</title>
        <authorList>
            <person name="Kim I."/>
        </authorList>
    </citation>
    <scope>NUCLEOTIDE SEQUENCE [LARGE SCALE GENOMIC DNA]</scope>
    <source>
        <strain evidence="4 5">RMG13</strain>
    </source>
</reference>
<dbReference type="EMBL" id="JANCLV010000007">
    <property type="protein sequence ID" value="MCP9000360.1"/>
    <property type="molecule type" value="Genomic_DNA"/>
</dbReference>
<dbReference type="Proteomes" id="UP001524318">
    <property type="component" value="Unassembled WGS sequence"/>
</dbReference>
<keyword evidence="5" id="KW-1185">Reference proteome</keyword>
<keyword evidence="3" id="KW-0804">Transcription</keyword>